<organism evidence="1">
    <name type="scientific">Candidatus Kentrum eta</name>
    <dbReference type="NCBI Taxonomy" id="2126337"/>
    <lineage>
        <taxon>Bacteria</taxon>
        <taxon>Pseudomonadati</taxon>
        <taxon>Pseudomonadota</taxon>
        <taxon>Gammaproteobacteria</taxon>
        <taxon>Candidatus Kentrum</taxon>
    </lineage>
</organism>
<dbReference type="EMBL" id="CAADFJ010000013">
    <property type="protein sequence ID" value="VFJ97386.1"/>
    <property type="molecule type" value="Genomic_DNA"/>
</dbReference>
<dbReference type="Pfam" id="PF09907">
    <property type="entry name" value="HigB_toxin"/>
    <property type="match status" value="1"/>
</dbReference>
<reference evidence="1" key="1">
    <citation type="submission" date="2019-02" db="EMBL/GenBank/DDBJ databases">
        <authorList>
            <person name="Gruber-Vodicka R. H."/>
            <person name="Seah K. B. B."/>
        </authorList>
    </citation>
    <scope>NUCLEOTIDE SEQUENCE</scope>
    <source>
        <strain evidence="3">BECK_SA2B12</strain>
        <strain evidence="1">BECK_SA2B15</strain>
        <strain evidence="2">BECK_SA2B20</strain>
    </source>
</reference>
<dbReference type="GO" id="GO:0110001">
    <property type="term" value="C:toxin-antitoxin complex"/>
    <property type="evidence" value="ECO:0007669"/>
    <property type="project" value="InterPro"/>
</dbReference>
<evidence type="ECO:0000313" key="1">
    <source>
        <dbReference type="EMBL" id="VFJ89233.1"/>
    </source>
</evidence>
<protein>
    <submittedName>
        <fullName evidence="1">mRNA interferase HigB</fullName>
    </submittedName>
</protein>
<dbReference type="EMBL" id="CAADFI010000014">
    <property type="protein sequence ID" value="VFJ91082.1"/>
    <property type="molecule type" value="Genomic_DNA"/>
</dbReference>
<evidence type="ECO:0000313" key="2">
    <source>
        <dbReference type="EMBL" id="VFJ91082.1"/>
    </source>
</evidence>
<dbReference type="GO" id="GO:0003723">
    <property type="term" value="F:RNA binding"/>
    <property type="evidence" value="ECO:0007669"/>
    <property type="project" value="InterPro"/>
</dbReference>
<evidence type="ECO:0000313" key="3">
    <source>
        <dbReference type="EMBL" id="VFJ97386.1"/>
    </source>
</evidence>
<dbReference type="GO" id="GO:0004519">
    <property type="term" value="F:endonuclease activity"/>
    <property type="evidence" value="ECO:0007669"/>
    <property type="project" value="InterPro"/>
</dbReference>
<dbReference type="AlphaFoldDB" id="A0A450UAR5"/>
<dbReference type="InterPro" id="IPR018669">
    <property type="entry name" value="Toxin_HigB"/>
</dbReference>
<proteinExistence type="predicted"/>
<dbReference type="EMBL" id="CAADFG010000014">
    <property type="protein sequence ID" value="VFJ89233.1"/>
    <property type="molecule type" value="Genomic_DNA"/>
</dbReference>
<name>A0A450UAR5_9GAMM</name>
<accession>A0A450UAR5</accession>
<sequence length="100" mass="11870">MRVIAKRTLREFWESSSQYKDSKGSLEAWHSQILKGSWENPQRMKRKFRSASILKNNRVVFNIAGNKYRLITSIDFKRQACFIKFIGTHKQYDKIDAEVI</sequence>
<gene>
    <name evidence="1" type="ORF">BECKH772A_GA0070896_100141</name>
    <name evidence="2" type="ORF">BECKH772B_GA0070898_100141</name>
    <name evidence="3" type="ORF">BECKH772C_GA0070978_100131</name>
</gene>